<dbReference type="SUPFAM" id="SSF52540">
    <property type="entry name" value="P-loop containing nucleoside triphosphate hydrolases"/>
    <property type="match status" value="1"/>
</dbReference>
<gene>
    <name evidence="13" type="ORF">AXG93_3256s1070</name>
</gene>
<dbReference type="Gene3D" id="3.40.50.300">
    <property type="entry name" value="P-loop containing nucleotide triphosphate hydrolases"/>
    <property type="match status" value="1"/>
</dbReference>
<dbReference type="Proteomes" id="UP000077202">
    <property type="component" value="Unassembled WGS sequence"/>
</dbReference>
<keyword evidence="7 10" id="KW-1133">Transmembrane helix</keyword>
<evidence type="ECO:0000256" key="10">
    <source>
        <dbReference type="SAM" id="Phobius"/>
    </source>
</evidence>
<comment type="subcellular location">
    <subcellularLocation>
        <location evidence="1">Cell membrane</location>
        <topology evidence="1">Multi-pass membrane protein</topology>
    </subcellularLocation>
</comment>
<dbReference type="GO" id="GO:0006879">
    <property type="term" value="P:intracellular iron ion homeostasis"/>
    <property type="evidence" value="ECO:0007669"/>
    <property type="project" value="TreeGrafter"/>
</dbReference>
<keyword evidence="2" id="KW-0813">Transport</keyword>
<dbReference type="InterPro" id="IPR039421">
    <property type="entry name" value="Type_1_exporter"/>
</dbReference>
<dbReference type="InterPro" id="IPR027417">
    <property type="entry name" value="P-loop_NTPase"/>
</dbReference>
<dbReference type="SUPFAM" id="SSF90123">
    <property type="entry name" value="ABC transporter transmembrane region"/>
    <property type="match status" value="1"/>
</dbReference>
<sequence>MLQHCALRRPCERMPRLQPILRSFSSQQLRLASLNSLRASPWIPSGAAVHGLGFGSNQHRPLVIRARVAQAHSSSGAKENGAILPEPPADAGLRTVLPYVWNLAAGDKTLSWRLAVALVLLVISKASGLAGPVFFKRAMDNLSQAPAQVFSTKNMHSAVLILVLAALSKAVSAMLNELRYLVFAPLGQSTGRRVGVQLLEHILRLDLAFHLERQTGALTRILDRAQRSVVNIFRAVVFTFVPTAVELAFVCLLLAQQVSGLVAGIVLTTFGAYVAYTVVITSAAAASRKEVNKLENLATGKAVDALLNYETVVQFNNQKLEVHQYNELLRRYQKTSLDAERLSAALNAGQALILAMGVAAVMALTGMNVARGTMTIGDLVLANGLILQISGPLQFLGYLYRDLRQSLVDLESLFAILSTKPRLKDGNFDLNASAIGVKLWVKHIRFGYSPAREVLGGVSFAADPGQSIAIVGTSGSGKSTIVKLLLRLYDPGSGALYIDDRDLRSLSQTSLRNTVAVVPQDTVLFNDTIYHNIAYGRPEATEEEVYHASKQARLHDAVKRMPDGYATIVGERGLKLSGGEKQRVAIARAFLKSPRLLICDEATSALDSGTEAAILRSLKELAAGRTCVFIAHRLSTIKHCDRILSTETRIESSPPCDEEEQYESNQSSAQWSAGQYEDDVVPNHEGRNSDYETRNNSIVPRI</sequence>
<proteinExistence type="predicted"/>
<evidence type="ECO:0000259" key="11">
    <source>
        <dbReference type="PROSITE" id="PS50893"/>
    </source>
</evidence>
<feature type="domain" description="ABC transmembrane type-1" evidence="12">
    <location>
        <begin position="115"/>
        <end position="405"/>
    </location>
</feature>
<dbReference type="Gene3D" id="1.20.1560.10">
    <property type="entry name" value="ABC transporter type 1, transmembrane domain"/>
    <property type="match status" value="1"/>
</dbReference>
<dbReference type="InterPro" id="IPR011527">
    <property type="entry name" value="ABC1_TM_dom"/>
</dbReference>
<feature type="compositionally biased region" description="Polar residues" evidence="9">
    <location>
        <begin position="663"/>
        <end position="673"/>
    </location>
</feature>
<evidence type="ECO:0000259" key="12">
    <source>
        <dbReference type="PROSITE" id="PS50929"/>
    </source>
</evidence>
<reference evidence="13" key="1">
    <citation type="submission" date="2016-03" db="EMBL/GenBank/DDBJ databases">
        <title>Mechanisms controlling the formation of the plant cell surface in tip-growing cells are functionally conserved among land plants.</title>
        <authorList>
            <person name="Honkanen S."/>
            <person name="Jones V.A."/>
            <person name="Morieri G."/>
            <person name="Champion C."/>
            <person name="Hetherington A.J."/>
            <person name="Kelly S."/>
            <person name="Saint-Marcoux D."/>
            <person name="Proust H."/>
            <person name="Prescott H."/>
            <person name="Dolan L."/>
        </authorList>
    </citation>
    <scope>NUCLEOTIDE SEQUENCE [LARGE SCALE GENOMIC DNA]</scope>
    <source>
        <tissue evidence="13">Whole gametophyte</tissue>
    </source>
</reference>
<dbReference type="FunFam" id="3.40.50.300:FF:000299">
    <property type="entry name" value="ABC transporter ATP-binding protein/permease"/>
    <property type="match status" value="1"/>
</dbReference>
<feature type="transmembrane region" description="Helical" evidence="10">
    <location>
        <begin position="155"/>
        <end position="175"/>
    </location>
</feature>
<feature type="transmembrane region" description="Helical" evidence="10">
    <location>
        <begin position="261"/>
        <end position="286"/>
    </location>
</feature>
<keyword evidence="4 10" id="KW-0812">Transmembrane</keyword>
<dbReference type="InterPro" id="IPR017871">
    <property type="entry name" value="ABC_transporter-like_CS"/>
</dbReference>
<evidence type="ECO:0000256" key="8">
    <source>
        <dbReference type="ARBA" id="ARBA00023136"/>
    </source>
</evidence>
<keyword evidence="8 10" id="KW-0472">Membrane</keyword>
<dbReference type="EMBL" id="LVLJ01003561">
    <property type="protein sequence ID" value="OAE20862.1"/>
    <property type="molecule type" value="Genomic_DNA"/>
</dbReference>
<dbReference type="AlphaFoldDB" id="A0A176VKJ5"/>
<evidence type="ECO:0000256" key="4">
    <source>
        <dbReference type="ARBA" id="ARBA00022692"/>
    </source>
</evidence>
<feature type="transmembrane region" description="Helical" evidence="10">
    <location>
        <begin position="344"/>
        <end position="367"/>
    </location>
</feature>
<feature type="domain" description="ABC transporter" evidence="11">
    <location>
        <begin position="439"/>
        <end position="673"/>
    </location>
</feature>
<evidence type="ECO:0000256" key="6">
    <source>
        <dbReference type="ARBA" id="ARBA00022840"/>
    </source>
</evidence>
<evidence type="ECO:0000313" key="13">
    <source>
        <dbReference type="EMBL" id="OAE20862.1"/>
    </source>
</evidence>
<dbReference type="InterPro" id="IPR003439">
    <property type="entry name" value="ABC_transporter-like_ATP-bd"/>
</dbReference>
<dbReference type="GO" id="GO:0005524">
    <property type="term" value="F:ATP binding"/>
    <property type="evidence" value="ECO:0007669"/>
    <property type="project" value="UniProtKB-KW"/>
</dbReference>
<evidence type="ECO:0000313" key="14">
    <source>
        <dbReference type="Proteomes" id="UP000077202"/>
    </source>
</evidence>
<dbReference type="GO" id="GO:0005743">
    <property type="term" value="C:mitochondrial inner membrane"/>
    <property type="evidence" value="ECO:0007669"/>
    <property type="project" value="TreeGrafter"/>
</dbReference>
<dbReference type="GO" id="GO:0016887">
    <property type="term" value="F:ATP hydrolysis activity"/>
    <property type="evidence" value="ECO:0007669"/>
    <property type="project" value="InterPro"/>
</dbReference>
<keyword evidence="5" id="KW-0547">Nucleotide-binding</keyword>
<dbReference type="GO" id="GO:0005886">
    <property type="term" value="C:plasma membrane"/>
    <property type="evidence" value="ECO:0007669"/>
    <property type="project" value="UniProtKB-SubCell"/>
</dbReference>
<evidence type="ECO:0000256" key="9">
    <source>
        <dbReference type="SAM" id="MobiDB-lite"/>
    </source>
</evidence>
<evidence type="ECO:0000256" key="7">
    <source>
        <dbReference type="ARBA" id="ARBA00022989"/>
    </source>
</evidence>
<dbReference type="GO" id="GO:0140359">
    <property type="term" value="F:ABC-type transporter activity"/>
    <property type="evidence" value="ECO:0007669"/>
    <property type="project" value="InterPro"/>
</dbReference>
<evidence type="ECO:0000256" key="5">
    <source>
        <dbReference type="ARBA" id="ARBA00022741"/>
    </source>
</evidence>
<protein>
    <submittedName>
        <fullName evidence="13">Uncharacterized protein</fullName>
    </submittedName>
</protein>
<feature type="region of interest" description="Disordered" evidence="9">
    <location>
        <begin position="649"/>
        <end position="702"/>
    </location>
</feature>
<dbReference type="PANTHER" id="PTHR24221">
    <property type="entry name" value="ATP-BINDING CASSETTE SUB-FAMILY B"/>
    <property type="match status" value="1"/>
</dbReference>
<dbReference type="CDD" id="cd18582">
    <property type="entry name" value="ABC_6TM_ATM1_ABCB7"/>
    <property type="match status" value="1"/>
</dbReference>
<dbReference type="Pfam" id="PF00664">
    <property type="entry name" value="ABC_membrane"/>
    <property type="match status" value="1"/>
</dbReference>
<keyword evidence="6" id="KW-0067">ATP-binding</keyword>
<dbReference type="PROSITE" id="PS50893">
    <property type="entry name" value="ABC_TRANSPORTER_2"/>
    <property type="match status" value="1"/>
</dbReference>
<dbReference type="PROSITE" id="PS50929">
    <property type="entry name" value="ABC_TM1F"/>
    <property type="match status" value="1"/>
</dbReference>
<keyword evidence="3" id="KW-1003">Cell membrane</keyword>
<evidence type="ECO:0000256" key="3">
    <source>
        <dbReference type="ARBA" id="ARBA00022475"/>
    </source>
</evidence>
<feature type="compositionally biased region" description="Basic and acidic residues" evidence="9">
    <location>
        <begin position="681"/>
        <end position="693"/>
    </location>
</feature>
<accession>A0A176VKJ5</accession>
<comment type="caution">
    <text evidence="13">The sequence shown here is derived from an EMBL/GenBank/DDBJ whole genome shotgun (WGS) entry which is preliminary data.</text>
</comment>
<dbReference type="PROSITE" id="PS00211">
    <property type="entry name" value="ABC_TRANSPORTER_1"/>
    <property type="match status" value="1"/>
</dbReference>
<dbReference type="PANTHER" id="PTHR24221:SF470">
    <property type="entry name" value="MITOCHONDRIAL ABC TRANSPORTER ATM"/>
    <property type="match status" value="1"/>
</dbReference>
<dbReference type="InterPro" id="IPR003593">
    <property type="entry name" value="AAA+_ATPase"/>
</dbReference>
<feature type="transmembrane region" description="Helical" evidence="10">
    <location>
        <begin position="232"/>
        <end position="255"/>
    </location>
</feature>
<evidence type="ECO:0000256" key="1">
    <source>
        <dbReference type="ARBA" id="ARBA00004651"/>
    </source>
</evidence>
<dbReference type="Pfam" id="PF00005">
    <property type="entry name" value="ABC_tran"/>
    <property type="match status" value="1"/>
</dbReference>
<evidence type="ECO:0000256" key="2">
    <source>
        <dbReference type="ARBA" id="ARBA00022448"/>
    </source>
</evidence>
<keyword evidence="14" id="KW-1185">Reference proteome</keyword>
<organism evidence="13 14">
    <name type="scientific">Marchantia polymorpha subsp. ruderalis</name>
    <dbReference type="NCBI Taxonomy" id="1480154"/>
    <lineage>
        <taxon>Eukaryota</taxon>
        <taxon>Viridiplantae</taxon>
        <taxon>Streptophyta</taxon>
        <taxon>Embryophyta</taxon>
        <taxon>Marchantiophyta</taxon>
        <taxon>Marchantiopsida</taxon>
        <taxon>Marchantiidae</taxon>
        <taxon>Marchantiales</taxon>
        <taxon>Marchantiaceae</taxon>
        <taxon>Marchantia</taxon>
    </lineage>
</organism>
<name>A0A176VKJ5_MARPO</name>
<dbReference type="SMART" id="SM00382">
    <property type="entry name" value="AAA"/>
    <property type="match status" value="1"/>
</dbReference>
<feature type="transmembrane region" description="Helical" evidence="10">
    <location>
        <begin position="114"/>
        <end position="135"/>
    </location>
</feature>
<dbReference type="InterPro" id="IPR036640">
    <property type="entry name" value="ABC1_TM_sf"/>
</dbReference>